<gene>
    <name evidence="6" type="ORF">TUM18999_60310</name>
    <name evidence="7" type="ORF">TUM20286_21950</name>
</gene>
<evidence type="ECO:0000256" key="4">
    <source>
        <dbReference type="ARBA" id="ARBA00023239"/>
    </source>
</evidence>
<accession>A0A6J4EDW8</accession>
<dbReference type="InterPro" id="IPR006913">
    <property type="entry name" value="CENP-V/GFA"/>
</dbReference>
<keyword evidence="9" id="KW-1185">Reference proteome</keyword>
<dbReference type="GO" id="GO:0046872">
    <property type="term" value="F:metal ion binding"/>
    <property type="evidence" value="ECO:0007669"/>
    <property type="project" value="UniProtKB-KW"/>
</dbReference>
<name>A0A6J4EDW8_9PSED</name>
<evidence type="ECO:0000256" key="2">
    <source>
        <dbReference type="ARBA" id="ARBA00022723"/>
    </source>
</evidence>
<dbReference type="Gene3D" id="3.90.1590.10">
    <property type="entry name" value="glutathione-dependent formaldehyde- activating enzyme (gfa)"/>
    <property type="match status" value="1"/>
</dbReference>
<dbReference type="PANTHER" id="PTHR33337:SF40">
    <property type="entry name" value="CENP-V_GFA DOMAIN-CONTAINING PROTEIN-RELATED"/>
    <property type="match status" value="1"/>
</dbReference>
<dbReference type="EMBL" id="AP023189">
    <property type="protein sequence ID" value="BCG27840.1"/>
    <property type="molecule type" value="Genomic_DNA"/>
</dbReference>
<evidence type="ECO:0000313" key="7">
    <source>
        <dbReference type="EMBL" id="GJN52443.1"/>
    </source>
</evidence>
<evidence type="ECO:0000313" key="8">
    <source>
        <dbReference type="Proteomes" id="UP000509383"/>
    </source>
</evidence>
<dbReference type="InterPro" id="IPR011057">
    <property type="entry name" value="Mss4-like_sf"/>
</dbReference>
<evidence type="ECO:0000313" key="9">
    <source>
        <dbReference type="Proteomes" id="UP001054892"/>
    </source>
</evidence>
<evidence type="ECO:0000256" key="1">
    <source>
        <dbReference type="ARBA" id="ARBA00005495"/>
    </source>
</evidence>
<organism evidence="6 8">
    <name type="scientific">Pseudomonas tohonis</name>
    <dbReference type="NCBI Taxonomy" id="2725477"/>
    <lineage>
        <taxon>Bacteria</taxon>
        <taxon>Pseudomonadati</taxon>
        <taxon>Pseudomonadota</taxon>
        <taxon>Gammaproteobacteria</taxon>
        <taxon>Pseudomonadales</taxon>
        <taxon>Pseudomonadaceae</taxon>
        <taxon>Pseudomonas</taxon>
    </lineage>
</organism>
<dbReference type="AlphaFoldDB" id="A0A6J4EDW8"/>
<evidence type="ECO:0000313" key="6">
    <source>
        <dbReference type="EMBL" id="BCG27840.1"/>
    </source>
</evidence>
<sequence length="133" mass="14768">MTQVHMGGCHCGRLRYRIEAPLTDIAHCHCSDCRRTSGGIVTTWITVPLASFTWTRGEPAQYHSSPGCSRYFCGGCGCLLGLFTQQAPGTMDVTIATLDDVAEALPDRHIWVRSRLPWLHLDPGLPEEQEEKL</sequence>
<keyword evidence="2" id="KW-0479">Metal-binding</keyword>
<keyword evidence="3" id="KW-0862">Zinc</keyword>
<evidence type="ECO:0000259" key="5">
    <source>
        <dbReference type="PROSITE" id="PS51891"/>
    </source>
</evidence>
<evidence type="ECO:0000256" key="3">
    <source>
        <dbReference type="ARBA" id="ARBA00022833"/>
    </source>
</evidence>
<dbReference type="RefSeq" id="WP_173178205.1">
    <property type="nucleotide sequence ID" value="NZ_AP023189.1"/>
</dbReference>
<comment type="similarity">
    <text evidence="1">Belongs to the Gfa family.</text>
</comment>
<dbReference type="KEGG" id="ptw:TUM18999_60310"/>
<dbReference type="PANTHER" id="PTHR33337">
    <property type="entry name" value="GFA DOMAIN-CONTAINING PROTEIN"/>
    <property type="match status" value="1"/>
</dbReference>
<dbReference type="Proteomes" id="UP001054892">
    <property type="component" value="Unassembled WGS sequence"/>
</dbReference>
<dbReference type="Pfam" id="PF04828">
    <property type="entry name" value="GFA"/>
    <property type="match status" value="1"/>
</dbReference>
<dbReference type="Proteomes" id="UP000509383">
    <property type="component" value="Chromosome"/>
</dbReference>
<dbReference type="SUPFAM" id="SSF51316">
    <property type="entry name" value="Mss4-like"/>
    <property type="match status" value="1"/>
</dbReference>
<dbReference type="EMBL" id="BQKM01000004">
    <property type="protein sequence ID" value="GJN52443.1"/>
    <property type="molecule type" value="Genomic_DNA"/>
</dbReference>
<reference evidence="6 8" key="1">
    <citation type="submission" date="2020-05" db="EMBL/GenBank/DDBJ databases">
        <title>Characterization of novel class B3 metallo-beta-lactamase from novel Pseudomonas species.</title>
        <authorList>
            <person name="Yamada K."/>
            <person name="Aoki K."/>
            <person name="Ishii Y."/>
        </authorList>
    </citation>
    <scope>NUCLEOTIDE SEQUENCE [LARGE SCALE GENOMIC DNA]</scope>
    <source>
        <strain evidence="6 8">TUM18999</strain>
        <strain evidence="7 9">TUM20286</strain>
    </source>
</reference>
<keyword evidence="4" id="KW-0456">Lyase</keyword>
<dbReference type="GO" id="GO:0016846">
    <property type="term" value="F:carbon-sulfur lyase activity"/>
    <property type="evidence" value="ECO:0007669"/>
    <property type="project" value="InterPro"/>
</dbReference>
<protein>
    <recommendedName>
        <fullName evidence="5">CENP-V/GFA domain-containing protein</fullName>
    </recommendedName>
</protein>
<feature type="domain" description="CENP-V/GFA" evidence="5">
    <location>
        <begin position="5"/>
        <end position="119"/>
    </location>
</feature>
<proteinExistence type="inferred from homology"/>
<dbReference type="PROSITE" id="PS51891">
    <property type="entry name" value="CENP_V_GFA"/>
    <property type="match status" value="1"/>
</dbReference>